<reference evidence="3" key="1">
    <citation type="submission" date="2021-10" db="EMBL/GenBank/DDBJ databases">
        <authorList>
            <person name="Piombo E."/>
        </authorList>
    </citation>
    <scope>NUCLEOTIDE SEQUENCE</scope>
</reference>
<dbReference type="OrthoDB" id="6161812at2759"/>
<dbReference type="InterPro" id="IPR027417">
    <property type="entry name" value="P-loop_NTPase"/>
</dbReference>
<evidence type="ECO:0000313" key="4">
    <source>
        <dbReference type="Proteomes" id="UP000696573"/>
    </source>
</evidence>
<dbReference type="PANTHER" id="PTHR35205">
    <property type="entry name" value="NB-ARC AND TPR DOMAIN PROTEIN"/>
    <property type="match status" value="1"/>
</dbReference>
<dbReference type="Gene3D" id="1.25.40.10">
    <property type="entry name" value="Tetratricopeptide repeat domain"/>
    <property type="match status" value="1"/>
</dbReference>
<feature type="domain" description="DUF7779" evidence="2">
    <location>
        <begin position="536"/>
        <end position="629"/>
    </location>
</feature>
<dbReference type="AlphaFoldDB" id="A0A9N9VQ45"/>
<gene>
    <name evidence="3" type="ORF">CRHIZ90672A_00008533</name>
</gene>
<dbReference type="SUPFAM" id="SSF48452">
    <property type="entry name" value="TPR-like"/>
    <property type="match status" value="1"/>
</dbReference>
<name>A0A9N9VQ45_9HYPO</name>
<organism evidence="3 4">
    <name type="scientific">Clonostachys rhizophaga</name>
    <dbReference type="NCBI Taxonomy" id="160324"/>
    <lineage>
        <taxon>Eukaryota</taxon>
        <taxon>Fungi</taxon>
        <taxon>Dikarya</taxon>
        <taxon>Ascomycota</taxon>
        <taxon>Pezizomycotina</taxon>
        <taxon>Sordariomycetes</taxon>
        <taxon>Hypocreomycetidae</taxon>
        <taxon>Hypocreales</taxon>
        <taxon>Bionectriaceae</taxon>
        <taxon>Clonostachys</taxon>
    </lineage>
</organism>
<dbReference type="Gene3D" id="3.40.50.300">
    <property type="entry name" value="P-loop containing nucleotide triphosphate hydrolases"/>
    <property type="match status" value="1"/>
</dbReference>
<dbReference type="InterPro" id="IPR056681">
    <property type="entry name" value="DUF7779"/>
</dbReference>
<dbReference type="PANTHER" id="PTHR35205:SF1">
    <property type="entry name" value="ZU5 DOMAIN-CONTAINING PROTEIN"/>
    <property type="match status" value="1"/>
</dbReference>
<dbReference type="EMBL" id="CABFNQ020000715">
    <property type="protein sequence ID" value="CAH0025828.1"/>
    <property type="molecule type" value="Genomic_DNA"/>
</dbReference>
<keyword evidence="4" id="KW-1185">Reference proteome</keyword>
<keyword evidence="1" id="KW-0472">Membrane</keyword>
<proteinExistence type="predicted"/>
<keyword evidence="1" id="KW-0812">Transmembrane</keyword>
<sequence>MSKDREKDFDAFKDTGEHYQTELWNLVISEKEDALSSLRERLAGQDQPPRLLITASENPDELLNSLTTSYNAHGHSRRMPRVREIFSSMGPFVISCNAIARTQTVAPLFWGSLTLVFLVCLISLSGLFLKAVLRFATFWDELKSMLESMSTALPRAHEYTTILRTPRLHTALREVYHTVIDACIVILECLLSKQCFAAVKIQWTMLTSEHQRTVKRLAAANTEFEKEVQLAEVQEGSRRHQEIMALLRPSLPTQSLKTNTSLPRNSRFSGHEDTLALLHSFLAPSFEGESNSKWTFCSCLVHAIGGTGKTELALEYAYRFREHYTCIFWLRSQTRALLQESFIQAISELDIPNLKDEPPSRQVELGLKWFRSTGIIKHLKLQIRSPTNERFIGLTWLLVYDNAEDINVLREFWPAGFHGAIIVTSQNPSVGHLTANSILLRTLRPSEGATLIQKYLNRGLSEAASAEELSRILGGHALAIVHFTGHVSRSQCLIEEITKGFSKRLQSSSVWKTDRENISVMTRAYAHTLETVWNLAFQRLSSDANTLLEWIAFLDPDQIPTDLFIEPSDNAQPGVPGSGWGYWDITRFNNAVEVLRERNLVERYGQDADDSLRTHRVLQRCILQRLDSEPDKRFTRFTEVVSILRKAIPDANPINRGDRNQTWRFARYLPQIERLHSNFVDSEPKIEGSMAFATVLDDTSYYAMTQEDNNLSQKFAMTGVRICENEIESRPDNIEAKALLPNLLALLAAALNYCGVTGRKEALQITRRVLELRQEELAEVPEEDWTDLQAVNYARAHGDLSWQLLEINQPEDAGPLLKVAIGIYERINNKLRFASASSMYTMVLGTQQMKDQVREQGSAIKKTVEEMVGSKDPLNLMVNFELANAYFTIGDVRTACDMMEAVFRQRSISLGSTNDRTLSSQYCLSVFLQNLKDLEAAE</sequence>
<protein>
    <recommendedName>
        <fullName evidence="2">DUF7779 domain-containing protein</fullName>
    </recommendedName>
</protein>
<dbReference type="Proteomes" id="UP000696573">
    <property type="component" value="Unassembled WGS sequence"/>
</dbReference>
<accession>A0A9N9VQ45</accession>
<evidence type="ECO:0000256" key="1">
    <source>
        <dbReference type="SAM" id="Phobius"/>
    </source>
</evidence>
<dbReference type="Pfam" id="PF25000">
    <property type="entry name" value="DUF7779"/>
    <property type="match status" value="1"/>
</dbReference>
<evidence type="ECO:0000313" key="3">
    <source>
        <dbReference type="EMBL" id="CAH0025828.1"/>
    </source>
</evidence>
<keyword evidence="1" id="KW-1133">Transmembrane helix</keyword>
<feature type="transmembrane region" description="Helical" evidence="1">
    <location>
        <begin position="108"/>
        <end position="129"/>
    </location>
</feature>
<dbReference type="SUPFAM" id="SSF52540">
    <property type="entry name" value="P-loop containing nucleoside triphosphate hydrolases"/>
    <property type="match status" value="1"/>
</dbReference>
<comment type="caution">
    <text evidence="3">The sequence shown here is derived from an EMBL/GenBank/DDBJ whole genome shotgun (WGS) entry which is preliminary data.</text>
</comment>
<dbReference type="InterPro" id="IPR011990">
    <property type="entry name" value="TPR-like_helical_dom_sf"/>
</dbReference>
<evidence type="ECO:0000259" key="2">
    <source>
        <dbReference type="Pfam" id="PF25000"/>
    </source>
</evidence>